<dbReference type="InterPro" id="IPR002525">
    <property type="entry name" value="Transp_IS110-like_N"/>
</dbReference>
<dbReference type="GO" id="GO:0003677">
    <property type="term" value="F:DNA binding"/>
    <property type="evidence" value="ECO:0007669"/>
    <property type="project" value="InterPro"/>
</dbReference>
<organism evidence="2 3">
    <name type="scientific">Insulibacter thermoxylanivorax</name>
    <dbReference type="NCBI Taxonomy" id="2749268"/>
    <lineage>
        <taxon>Bacteria</taxon>
        <taxon>Bacillati</taxon>
        <taxon>Bacillota</taxon>
        <taxon>Bacilli</taxon>
        <taxon>Bacillales</taxon>
        <taxon>Paenibacillaceae</taxon>
        <taxon>Insulibacter</taxon>
    </lineage>
</organism>
<dbReference type="Proteomes" id="UP000654993">
    <property type="component" value="Unassembled WGS sequence"/>
</dbReference>
<evidence type="ECO:0000313" key="3">
    <source>
        <dbReference type="Proteomes" id="UP000654993"/>
    </source>
</evidence>
<keyword evidence="3" id="KW-1185">Reference proteome</keyword>
<protein>
    <recommendedName>
        <fullName evidence="1">Transposase IS110-like N-terminal domain-containing protein</fullName>
    </recommendedName>
</protein>
<dbReference type="Pfam" id="PF01548">
    <property type="entry name" value="DEDD_Tnp_IS110"/>
    <property type="match status" value="1"/>
</dbReference>
<reference evidence="2" key="1">
    <citation type="submission" date="2020-08" db="EMBL/GenBank/DDBJ databases">
        <authorList>
            <person name="Uke A."/>
            <person name="Chhe C."/>
            <person name="Baramee S."/>
            <person name="Kosugi A."/>
        </authorList>
    </citation>
    <scope>NUCLEOTIDE SEQUENCE</scope>
    <source>
        <strain evidence="2">DA-C8</strain>
    </source>
</reference>
<sequence>MEPVVGIDVAKKFSVVQAFTKRNEPFGKPLTLSHEEGGFEQLGELLAELQAKTNMTPVVVLESTGHYHRALVAYLNRSEWPHLWECKKVILLLSDLSHLHFLTNFHIRRNK</sequence>
<evidence type="ECO:0000259" key="1">
    <source>
        <dbReference type="Pfam" id="PF01548"/>
    </source>
</evidence>
<dbReference type="GO" id="GO:0006313">
    <property type="term" value="P:DNA transposition"/>
    <property type="evidence" value="ECO:0007669"/>
    <property type="project" value="InterPro"/>
</dbReference>
<accession>A0A916VIN5</accession>
<gene>
    <name evidence="2" type="ORF">PRECH8_28410</name>
</gene>
<evidence type="ECO:0000313" key="2">
    <source>
        <dbReference type="EMBL" id="GFR39545.1"/>
    </source>
</evidence>
<comment type="caution">
    <text evidence="2">The sequence shown here is derived from an EMBL/GenBank/DDBJ whole genome shotgun (WGS) entry which is preliminary data.</text>
</comment>
<feature type="domain" description="Transposase IS110-like N-terminal" evidence="1">
    <location>
        <begin position="5"/>
        <end position="80"/>
    </location>
</feature>
<dbReference type="EMBL" id="BMAQ01000053">
    <property type="protein sequence ID" value="GFR39545.1"/>
    <property type="molecule type" value="Genomic_DNA"/>
</dbReference>
<dbReference type="AlphaFoldDB" id="A0A916VIN5"/>
<dbReference type="GO" id="GO:0004803">
    <property type="term" value="F:transposase activity"/>
    <property type="evidence" value="ECO:0007669"/>
    <property type="project" value="InterPro"/>
</dbReference>
<proteinExistence type="predicted"/>
<name>A0A916VIN5_9BACL</name>
<reference evidence="2" key="2">
    <citation type="journal article" date="2021" name="Data Brief">
        <title>Draft genome sequence data of the facultative, thermophilic, xylanolytic bacterium Paenibacillus sp. strain DA-C8.</title>
        <authorList>
            <person name="Chhe C."/>
            <person name="Uke A."/>
            <person name="Baramee S."/>
            <person name="Ungkulpasvich U."/>
            <person name="Tachaapaikoon C."/>
            <person name="Pason P."/>
            <person name="Waeonukul R."/>
            <person name="Ratanakhanokchai K."/>
            <person name="Kosugi A."/>
        </authorList>
    </citation>
    <scope>NUCLEOTIDE SEQUENCE</scope>
    <source>
        <strain evidence="2">DA-C8</strain>
    </source>
</reference>